<feature type="region of interest" description="Disordered" evidence="1">
    <location>
        <begin position="1"/>
        <end position="141"/>
    </location>
</feature>
<dbReference type="InterPro" id="IPR021085">
    <property type="entry name" value="AvrE_T3Es"/>
</dbReference>
<dbReference type="RefSeq" id="WP_083182997.1">
    <property type="nucleotide sequence ID" value="NZ_CBCRZR010000001.1"/>
</dbReference>
<dbReference type="Proteomes" id="UP000192815">
    <property type="component" value="Unassembled WGS sequence"/>
</dbReference>
<dbReference type="OrthoDB" id="6722206at2"/>
<feature type="compositionally biased region" description="Polar residues" evidence="1">
    <location>
        <begin position="59"/>
        <end position="69"/>
    </location>
</feature>
<comment type="caution">
    <text evidence="2">The sequence shown here is derived from an EMBL/GenBank/DDBJ whole genome shotgun (WGS) entry which is preliminary data.</text>
</comment>
<evidence type="ECO:0000313" key="2">
    <source>
        <dbReference type="EMBL" id="ORC59113.1"/>
    </source>
</evidence>
<feature type="compositionally biased region" description="Basic and acidic residues" evidence="1">
    <location>
        <begin position="79"/>
        <end position="94"/>
    </location>
</feature>
<feature type="compositionally biased region" description="Low complexity" evidence="1">
    <location>
        <begin position="1371"/>
        <end position="1392"/>
    </location>
</feature>
<protein>
    <submittedName>
        <fullName evidence="2">Type III effector</fullName>
    </submittedName>
</protein>
<feature type="region of interest" description="Disordered" evidence="1">
    <location>
        <begin position="1368"/>
        <end position="1392"/>
    </location>
</feature>
<evidence type="ECO:0000256" key="1">
    <source>
        <dbReference type="SAM" id="MobiDB-lite"/>
    </source>
</evidence>
<keyword evidence="3" id="KW-1185">Reference proteome</keyword>
<sequence length="1698" mass="185181">MQSPSINRTTGTQVQSQPTVNAGTATDLRQKTEKPSQRSSHSLSSIGKRMAKNVGKLFQKQQPSPQASTGAPLKSTLKRPTDEQVAKNAARESRMPGSRLQGSDSRRQSTLRPETNEAGSSGTQAAESSEPPVESPHRLSRSKAGHFDIQDDQLVRTTQSQSAIKLAADGKPDFSSFTTPGMASLLGDILAKPEQTYLAEDSQPGAQNHLLLESSGHLLHMTQNDVSLAVIRSSQQTLPLHAGDPVDIDLQRNDGHVRIGIGDEITTQELPGKAHLAHVTGVHQNTDGEQLRVHEDRLYQFDTTSLRWRIPEGNEDNTFNSLTTGGNGLIYAKSDDVVVDLSSKEMPHVQVDDLESFSVAPDNNVAFLSGKETQTILLADMSPGIGGPRHQKTLNLDDGKAQAAAIGLGADRLFIADTQGRLYSAPRNALQDEAPQISLQPERENYQLQSEPLGGHHTVTGFISGDDGRVHALIKNRQGDVHSHGLDPRHSQMESGWNLTEALALENTSGLPTAPAPAPANRLNLDRSGLVGVSAGRILRWDATPQCWKDAGIKDVDQLQRGADSNAYALKGGKLHRLNVTPEHPNVVFGAHTSLAQTARSTKVGMGKEIEGLEGRVIKAFAMVNDKQFVALDDQNHLTAHRKDGKPIDLEFDGLQGDIKTLALDEKHNLYALTNTGGLFCLPKQAWQTTKMADPLQVEWSAVPAPDGQPVKALFSNDDNSLSVQVEDAPPDKSLKRFSEGQWKPFTQRPVEENGLNDVHARIKRSHKNWRIPGTGLTAKLDVNIGGRGGMEKSHRASNREFIRANLWKSTLEAPRWMKNTGNHLQHRYHGREGLKELYGKESIVFKQLELIHEVAGTAPAQGRDLKTRIDQLKKLGPNGETLVKELEALRKELEDHACTSLTAIGQNYGKMKNLRQQDGVLNQHGELAKPSYRTQLGKKLARLGEQLNFKSSGHDMVKELENALERTAPSQESPVAKLLDNLKKNGVKISHQKTEIPLGQRRDAGEKQGLSKARLALDIVTLNELGGLLDQAELLTPQSDLSVLQARLQTLRDKTYGENPIKLVTDMGFTDNGSLETAYDSVKSFLKAFNKPDHAVSVNMRAATGSNDQRELSDKFKSMLKQLEHGDDEIGLTRSYGGNLTSPFAILADKSMGPWPTAGTTANRNYILNAERTEGGITLYLLSDAAANLSGGVGGGRDYWPVWVDENNPARSVNIGNDRTLTPNFRLGGELTATAAGSQRNGVVFNVADENIDEFVDDLFEGKLNPLQVLKKAVDHETYQARRFNFDITAGGTADLRAGFGLSEDGSTPLSAVARLGAAANVTVNLLSYTDYSLSQKNDKTELREGGKNRPRWFNSLMIAFNPRAQISGTHANPSSTPASAPGPTPATQSAANNMGVNVALSVEDRTVKRVKFRYNVATPMTAASLDKLSTGLGAAFKDNTTKARLAELDKLTDPNPETTPEAAVQTRLDGLNALFADMPSQNDKQYKALRDLKRATIQHEASLKKHSVLDNARFETSKTNLSGLDSESMLTKIMSSIRDASAPGNAARVAEFMRKDPKLSAMLKQMQGSDGTLARVRLEPKDSLIDEIDEGSRSGTMTQKDLSGLLEDRTKMRIKRLVVFHTASQAENFTLPSPLVSYNSGSALNITKTLGRINFIYGKDQDTPIGYTFDGELSRPSESLKEAADLLKKQGFEFKT</sequence>
<dbReference type="SUPFAM" id="SSF63829">
    <property type="entry name" value="Calcium-dependent phosphotriesterase"/>
    <property type="match status" value="1"/>
</dbReference>
<accession>A0A1X0N6A8</accession>
<organism evidence="2 3">
    <name type="scientific">Pseudomonas floridensis</name>
    <dbReference type="NCBI Taxonomy" id="1958950"/>
    <lineage>
        <taxon>Bacteria</taxon>
        <taxon>Pseudomonadati</taxon>
        <taxon>Pseudomonadota</taxon>
        <taxon>Gammaproteobacteria</taxon>
        <taxon>Pseudomonadales</taxon>
        <taxon>Pseudomonadaceae</taxon>
        <taxon>Pseudomonas</taxon>
    </lineage>
</organism>
<feature type="compositionally biased region" description="Polar residues" evidence="1">
    <location>
        <begin position="1"/>
        <end position="24"/>
    </location>
</feature>
<dbReference type="Pfam" id="PF11725">
    <property type="entry name" value="AvrE_T3Es"/>
    <property type="match status" value="1"/>
</dbReference>
<evidence type="ECO:0000313" key="3">
    <source>
        <dbReference type="Proteomes" id="UP000192815"/>
    </source>
</evidence>
<reference evidence="3" key="1">
    <citation type="submission" date="2017-02" db="EMBL/GenBank/DDBJ databases">
        <title>Pseudomonas floridae sp. nov., a novel pathogenic bacterial species isolated from tomato.</title>
        <authorList>
            <person name="Timilsina S."/>
            <person name="Vallad G.E."/>
            <person name="Jones J.B."/>
        </authorList>
    </citation>
    <scope>NUCLEOTIDE SEQUENCE [LARGE SCALE GENOMIC DNA]</scope>
    <source>
        <strain evidence="3">GEV388</strain>
    </source>
</reference>
<proteinExistence type="predicted"/>
<feature type="compositionally biased region" description="Polar residues" evidence="1">
    <location>
        <begin position="100"/>
        <end position="127"/>
    </location>
</feature>
<dbReference type="EMBL" id="MUIO01000040">
    <property type="protein sequence ID" value="ORC59113.1"/>
    <property type="molecule type" value="Genomic_DNA"/>
</dbReference>
<name>A0A1X0N6A8_9PSED</name>
<gene>
    <name evidence="2" type="ORF">BZK31_12185</name>
</gene>